<evidence type="ECO:0000256" key="1">
    <source>
        <dbReference type="SAM" id="SignalP"/>
    </source>
</evidence>
<dbReference type="InterPro" id="IPR025507">
    <property type="entry name" value="DUF4394"/>
</dbReference>
<keyword evidence="1" id="KW-0732">Signal</keyword>
<accession>A0ABQ4T0J2</accession>
<protein>
    <recommendedName>
        <fullName evidence="2">DUF4394 domain-containing protein</fullName>
    </recommendedName>
</protein>
<feature type="domain" description="DUF4394" evidence="2">
    <location>
        <begin position="36"/>
        <end position="256"/>
    </location>
</feature>
<gene>
    <name evidence="3" type="ORF">AOPFMNJM_2868</name>
</gene>
<dbReference type="RefSeq" id="WP_238276755.1">
    <property type="nucleotide sequence ID" value="NZ_BPQR01000046.1"/>
</dbReference>
<sequence>MTKNILAAGTILAGTVLGASGARAETVAALVGDATLAHIDTAAGKVVKTVTVGGITGKVLGIDVRPADGLLYAVISDGSVVTIDPATGKATPKSKLDTMLPAGVVATVDFNPVADRLRVIGSDGTNLRANVDDGKVTKDGGLKFAETDGMKGKIPKVVAGAYTNSMKGTKETVLYDIDASGVLLKQAPPNDGILNTVGTLGISGEGVAFDILSDGKGGNQAWAMSGDMLYKVDLATGKGEAAGKISGVSGAVRDIAILPAM</sequence>
<dbReference type="EMBL" id="BPQR01000046">
    <property type="protein sequence ID" value="GJE07539.1"/>
    <property type="molecule type" value="Genomic_DNA"/>
</dbReference>
<proteinExistence type="predicted"/>
<evidence type="ECO:0000313" key="3">
    <source>
        <dbReference type="EMBL" id="GJE07539.1"/>
    </source>
</evidence>
<evidence type="ECO:0000313" key="4">
    <source>
        <dbReference type="Proteomes" id="UP001055102"/>
    </source>
</evidence>
<organism evidence="3 4">
    <name type="scientific">Methylobacterium jeotgali</name>
    <dbReference type="NCBI Taxonomy" id="381630"/>
    <lineage>
        <taxon>Bacteria</taxon>
        <taxon>Pseudomonadati</taxon>
        <taxon>Pseudomonadota</taxon>
        <taxon>Alphaproteobacteria</taxon>
        <taxon>Hyphomicrobiales</taxon>
        <taxon>Methylobacteriaceae</taxon>
        <taxon>Methylobacterium</taxon>
    </lineage>
</organism>
<dbReference type="InterPro" id="IPR011044">
    <property type="entry name" value="Quino_amine_DH_bsu"/>
</dbReference>
<dbReference type="SUPFAM" id="SSF50969">
    <property type="entry name" value="YVTN repeat-like/Quinoprotein amine dehydrogenase"/>
    <property type="match status" value="1"/>
</dbReference>
<reference evidence="3" key="2">
    <citation type="submission" date="2021-08" db="EMBL/GenBank/DDBJ databases">
        <authorList>
            <person name="Tani A."/>
            <person name="Ola A."/>
            <person name="Ogura Y."/>
            <person name="Katsura K."/>
            <person name="Hayashi T."/>
        </authorList>
    </citation>
    <scope>NUCLEOTIDE SEQUENCE</scope>
    <source>
        <strain evidence="3">LMG 23639</strain>
    </source>
</reference>
<reference evidence="3" key="1">
    <citation type="journal article" date="2021" name="Front. Microbiol.">
        <title>Comprehensive Comparative Genomics and Phenotyping of Methylobacterium Species.</title>
        <authorList>
            <person name="Alessa O."/>
            <person name="Ogura Y."/>
            <person name="Fujitani Y."/>
            <person name="Takami H."/>
            <person name="Hayashi T."/>
            <person name="Sahin N."/>
            <person name="Tani A."/>
        </authorList>
    </citation>
    <scope>NUCLEOTIDE SEQUENCE</scope>
    <source>
        <strain evidence="3">LMG 23639</strain>
    </source>
</reference>
<comment type="caution">
    <text evidence="3">The sequence shown here is derived from an EMBL/GenBank/DDBJ whole genome shotgun (WGS) entry which is preliminary data.</text>
</comment>
<dbReference type="Pfam" id="PF14339">
    <property type="entry name" value="DUF4394"/>
    <property type="match status" value="1"/>
</dbReference>
<dbReference type="Proteomes" id="UP001055102">
    <property type="component" value="Unassembled WGS sequence"/>
</dbReference>
<name>A0ABQ4T0J2_9HYPH</name>
<evidence type="ECO:0000259" key="2">
    <source>
        <dbReference type="Pfam" id="PF14339"/>
    </source>
</evidence>
<keyword evidence="4" id="KW-1185">Reference proteome</keyword>
<dbReference type="InterPro" id="IPR015943">
    <property type="entry name" value="WD40/YVTN_repeat-like_dom_sf"/>
</dbReference>
<dbReference type="Gene3D" id="2.130.10.10">
    <property type="entry name" value="YVTN repeat-like/Quinoprotein amine dehydrogenase"/>
    <property type="match status" value="1"/>
</dbReference>
<feature type="signal peptide" evidence="1">
    <location>
        <begin position="1"/>
        <end position="24"/>
    </location>
</feature>
<feature type="chain" id="PRO_5046063704" description="DUF4394 domain-containing protein" evidence="1">
    <location>
        <begin position="25"/>
        <end position="261"/>
    </location>
</feature>